<sequence length="231" mass="25871">MQLIGLAARRATAVRSGTLRAVSSATRSYATGSPVSLKEEQDPQLGDYPTLPDISKQRRPARGWDDPQMRRNFGEPVRKLDDVASQGIYSLFRLIQLHFKEEMYSMWGPDAPVVPPAQALRQFTIVTIGFVMFGFLCKAIVPESPVARRQYPFSGLVTELGGLEENKVRSTRDYKDLGYFQLRLAGEITRRVRRGGLITPYNFTIVPLPNTNGISDTRDSSRLSTMCSLQP</sequence>
<name>A0A2R6NRY9_9APHY</name>
<protein>
    <submittedName>
        <fullName evidence="2">Uncharacterized protein</fullName>
    </submittedName>
</protein>
<dbReference type="AlphaFoldDB" id="A0A2R6NRY9"/>
<dbReference type="OrthoDB" id="2014058at2759"/>
<dbReference type="PANTHER" id="PTHR12840:SF1">
    <property type="entry name" value="NADH DEHYDROGENASE [UBIQUINONE] 1 BETA SUBCOMPLEX SUBUNIT 8, MITOCHONDRIAL"/>
    <property type="match status" value="1"/>
</dbReference>
<comment type="caution">
    <text evidence="2">The sequence shown here is derived from an EMBL/GenBank/DDBJ whole genome shotgun (WGS) entry which is preliminary data.</text>
</comment>
<dbReference type="Proteomes" id="UP000186601">
    <property type="component" value="Unassembled WGS sequence"/>
</dbReference>
<feature type="region of interest" description="Disordered" evidence="1">
    <location>
        <begin position="30"/>
        <end position="70"/>
    </location>
</feature>
<accession>A0A2R6NRY9</accession>
<evidence type="ECO:0000313" key="2">
    <source>
        <dbReference type="EMBL" id="PSR75606.1"/>
    </source>
</evidence>
<dbReference type="Pfam" id="PF05821">
    <property type="entry name" value="NDUF_B8"/>
    <property type="match status" value="1"/>
</dbReference>
<dbReference type="InterPro" id="IPR008699">
    <property type="entry name" value="NDUFB8"/>
</dbReference>
<keyword evidence="3" id="KW-1185">Reference proteome</keyword>
<gene>
    <name evidence="2" type="ORF">PHLCEN_2v9086</name>
</gene>
<dbReference type="STRING" id="98765.A0A2R6NRY9"/>
<evidence type="ECO:0000256" key="1">
    <source>
        <dbReference type="SAM" id="MobiDB-lite"/>
    </source>
</evidence>
<dbReference type="EMBL" id="MLYV02000883">
    <property type="protein sequence ID" value="PSR75606.1"/>
    <property type="molecule type" value="Genomic_DNA"/>
</dbReference>
<reference evidence="2 3" key="1">
    <citation type="submission" date="2018-02" db="EMBL/GenBank/DDBJ databases">
        <title>Genome sequence of the basidiomycete white-rot fungus Phlebia centrifuga.</title>
        <authorList>
            <person name="Granchi Z."/>
            <person name="Peng M."/>
            <person name="de Vries R.P."/>
            <person name="Hilden K."/>
            <person name="Makela M.R."/>
            <person name="Grigoriev I."/>
            <person name="Riley R."/>
        </authorList>
    </citation>
    <scope>NUCLEOTIDE SEQUENCE [LARGE SCALE GENOMIC DNA]</scope>
    <source>
        <strain evidence="2 3">FBCC195</strain>
    </source>
</reference>
<organism evidence="2 3">
    <name type="scientific">Hermanssonia centrifuga</name>
    <dbReference type="NCBI Taxonomy" id="98765"/>
    <lineage>
        <taxon>Eukaryota</taxon>
        <taxon>Fungi</taxon>
        <taxon>Dikarya</taxon>
        <taxon>Basidiomycota</taxon>
        <taxon>Agaricomycotina</taxon>
        <taxon>Agaricomycetes</taxon>
        <taxon>Polyporales</taxon>
        <taxon>Meruliaceae</taxon>
        <taxon>Hermanssonia</taxon>
    </lineage>
</organism>
<evidence type="ECO:0000313" key="3">
    <source>
        <dbReference type="Proteomes" id="UP000186601"/>
    </source>
</evidence>
<proteinExistence type="predicted"/>
<dbReference type="PANTHER" id="PTHR12840">
    <property type="entry name" value="NADH-UBIQUINONE OXIDOREDUCTASE ASHI SUBUNIT"/>
    <property type="match status" value="1"/>
</dbReference>
<dbReference type="GO" id="GO:0005739">
    <property type="term" value="C:mitochondrion"/>
    <property type="evidence" value="ECO:0007669"/>
    <property type="project" value="InterPro"/>
</dbReference>